<evidence type="ECO:0000313" key="1">
    <source>
        <dbReference type="EMBL" id="RZM79145.1"/>
    </source>
</evidence>
<evidence type="ECO:0000313" key="2">
    <source>
        <dbReference type="Proteomes" id="UP000292459"/>
    </source>
</evidence>
<comment type="caution">
    <text evidence="1">The sequence shown here is derived from an EMBL/GenBank/DDBJ whole genome shotgun (WGS) entry which is preliminary data.</text>
</comment>
<dbReference type="RefSeq" id="WP_130199391.1">
    <property type="nucleotide sequence ID" value="NZ_QVFV01000002.1"/>
</dbReference>
<proteinExistence type="predicted"/>
<dbReference type="AlphaFoldDB" id="A0A4Q7ED37"/>
<dbReference type="Proteomes" id="UP000292459">
    <property type="component" value="Unassembled WGS sequence"/>
</dbReference>
<name>A0A4Q7ED37_9CYAN</name>
<reference evidence="1 2" key="1">
    <citation type="submission" date="2018-11" db="EMBL/GenBank/DDBJ databases">
        <title>Whole genome sequencing of an environmental sample.</title>
        <authorList>
            <person name="Sarangi A.N."/>
            <person name="Singh D."/>
            <person name="Tripathy S."/>
        </authorList>
    </citation>
    <scope>NUCLEOTIDE SEQUENCE [LARGE SCALE GENOMIC DNA]</scope>
    <source>
        <strain evidence="1 2">Lakshadweep</strain>
    </source>
</reference>
<keyword evidence="2" id="KW-1185">Reference proteome</keyword>
<gene>
    <name evidence="1" type="ORF">DYY88_10325</name>
</gene>
<accession>A0A4Q7ED37</accession>
<dbReference type="EMBL" id="QVFV01000002">
    <property type="protein sequence ID" value="RZM79145.1"/>
    <property type="molecule type" value="Genomic_DNA"/>
</dbReference>
<dbReference type="OrthoDB" id="529575at2"/>
<sequence>MKAHHLPSKLEVLQYYSNKFKKIRVDNSRGFAPHKPILLFSIIEMIRKGEIPENEIYLSQELNNKFLKYWSYLGSEAHNPDISRPYFHMKSGKFWHFIANPGYEKVITSKTKLKTLAEVKRTIRYAYFDEDLFDFLKDEKYRESLLSVLVGRWFPGQLYEIIAISETDNFRNPPIAMEKIEARLKAEMFP</sequence>
<protein>
    <submittedName>
        <fullName evidence="1">Uncharacterized protein</fullName>
    </submittedName>
</protein>
<organism evidence="1 2">
    <name type="scientific">Leptolyngbya iicbica LK</name>
    <dbReference type="NCBI Taxonomy" id="2294035"/>
    <lineage>
        <taxon>Bacteria</taxon>
        <taxon>Bacillati</taxon>
        <taxon>Cyanobacteriota</taxon>
        <taxon>Cyanophyceae</taxon>
        <taxon>Leptolyngbyales</taxon>
        <taxon>Leptolyngbyaceae</taxon>
        <taxon>Leptolyngbya group</taxon>
        <taxon>Leptolyngbya</taxon>
        <taxon>Leptolyngbya iicbica</taxon>
    </lineage>
</organism>